<dbReference type="InterPro" id="IPR035979">
    <property type="entry name" value="RBD_domain_sf"/>
</dbReference>
<dbReference type="Proteomes" id="UP000265663">
    <property type="component" value="Unassembled WGS sequence"/>
</dbReference>
<reference evidence="5 6" key="1">
    <citation type="journal article" date="2014" name="PLoS ONE">
        <title>De novo Genome Assembly of the Fungal Plant Pathogen Pyrenophora semeniperda.</title>
        <authorList>
            <person name="Soliai M.M."/>
            <person name="Meyer S.E."/>
            <person name="Udall J.A."/>
            <person name="Elzinga D.E."/>
            <person name="Hermansen R.A."/>
            <person name="Bodily P.M."/>
            <person name="Hart A.A."/>
            <person name="Coleman C.E."/>
        </authorList>
    </citation>
    <scope>NUCLEOTIDE SEQUENCE [LARGE SCALE GENOMIC DNA]</scope>
    <source>
        <strain evidence="5 6">CCB06</strain>
        <tissue evidence="5">Mycelium</tissue>
    </source>
</reference>
<proteinExistence type="predicted"/>
<feature type="compositionally biased region" description="Basic and acidic residues" evidence="3">
    <location>
        <begin position="214"/>
        <end position="234"/>
    </location>
</feature>
<keyword evidence="1 2" id="KW-0694">RNA-binding</keyword>
<evidence type="ECO:0000313" key="6">
    <source>
        <dbReference type="Proteomes" id="UP000265663"/>
    </source>
</evidence>
<name>A0A3M7M0E4_9PLEO</name>
<dbReference type="OrthoDB" id="439808at2759"/>
<dbReference type="GO" id="GO:0003729">
    <property type="term" value="F:mRNA binding"/>
    <property type="evidence" value="ECO:0007669"/>
    <property type="project" value="TreeGrafter"/>
</dbReference>
<dbReference type="GO" id="GO:0005737">
    <property type="term" value="C:cytoplasm"/>
    <property type="evidence" value="ECO:0007669"/>
    <property type="project" value="TreeGrafter"/>
</dbReference>
<feature type="region of interest" description="Disordered" evidence="3">
    <location>
        <begin position="312"/>
        <end position="340"/>
    </location>
</feature>
<dbReference type="Pfam" id="PF00076">
    <property type="entry name" value="RRM_1"/>
    <property type="match status" value="1"/>
</dbReference>
<dbReference type="PANTHER" id="PTHR23003:SF61">
    <property type="entry name" value="GRP1P"/>
    <property type="match status" value="1"/>
</dbReference>
<feature type="domain" description="RRM" evidence="4">
    <location>
        <begin position="50"/>
        <end position="127"/>
    </location>
</feature>
<keyword evidence="6" id="KW-1185">Reference proteome</keyword>
<evidence type="ECO:0000256" key="2">
    <source>
        <dbReference type="PROSITE-ProRule" id="PRU00176"/>
    </source>
</evidence>
<dbReference type="InterPro" id="IPR012677">
    <property type="entry name" value="Nucleotide-bd_a/b_plait_sf"/>
</dbReference>
<evidence type="ECO:0000259" key="4">
    <source>
        <dbReference type="PROSITE" id="PS50102"/>
    </source>
</evidence>
<dbReference type="AlphaFoldDB" id="A0A3M7M0E4"/>
<dbReference type="InterPro" id="IPR000504">
    <property type="entry name" value="RRM_dom"/>
</dbReference>
<feature type="compositionally biased region" description="Basic residues" evidence="3">
    <location>
        <begin position="149"/>
        <end position="164"/>
    </location>
</feature>
<dbReference type="GO" id="GO:1990904">
    <property type="term" value="C:ribonucleoprotein complex"/>
    <property type="evidence" value="ECO:0007669"/>
    <property type="project" value="TreeGrafter"/>
</dbReference>
<evidence type="ECO:0000313" key="5">
    <source>
        <dbReference type="EMBL" id="RMZ67870.1"/>
    </source>
</evidence>
<dbReference type="PANTHER" id="PTHR23003">
    <property type="entry name" value="RNA RECOGNITION MOTIF RRM DOMAIN CONTAINING PROTEIN"/>
    <property type="match status" value="1"/>
</dbReference>
<feature type="region of interest" description="Disordered" evidence="3">
    <location>
        <begin position="1"/>
        <end position="43"/>
    </location>
</feature>
<evidence type="ECO:0000256" key="1">
    <source>
        <dbReference type="ARBA" id="ARBA00022884"/>
    </source>
</evidence>
<evidence type="ECO:0000256" key="3">
    <source>
        <dbReference type="SAM" id="MobiDB-lite"/>
    </source>
</evidence>
<gene>
    <name evidence="5" type="ORF">GMOD_00003924</name>
</gene>
<dbReference type="Gene3D" id="3.30.70.330">
    <property type="match status" value="2"/>
</dbReference>
<sequence>MSAPVDSITAQMATTSLNDAAPATTTESTGAQQPTAAEDEAVRASAAEGRRLYIGNLAYATTEGELKDFFKDYLVESTTIPTNPRTSRPVGYAFVALSTPSEAERAIAELNGKAILDRKVSIQLARTPEAHAEGAGSGAEGNTGEARRRTSTRGRGRGRGRGGRTGRGGRAADAEGAEQVELSNEAPADSTPTNVPGQVAPLTETTNEALTAKKGADKSAAPREPRERKQRGPPEDGVPSKTKVMVANLPYDLKEDRCTTDMFQLLEIFKDYSPTQAKIALRPIPRFMQKACSEMNGKEIEGREIAVKVAIDSPGKEDDAPEGAAEGEAPSTEAAATNETPEKACEFGVYHGMVSKAGYIRFTTVTENFVLARAMNINEQMTLLLVLTVDNDKWASKVTLWKERWVVHSYELIHSTRRLIHSSQSFERLEAWHKNSKSAHAQRRHMHLELDVFNDRANHAQHDDANVTLGHGVAAWQGLYKMETEGKTCKKVPPEKHKTQPVTHVKPWSPPRWLRPNMWTMAQAWTMRPMVAAGVFLIGGGGRPGVARGVTAALCTPIPLRLSDDELCGPRARFESEIRQGFWQVFNQEHKYIAQDQRDANICMRAGTVLVAWLVAYQLQSCRYSNPQSLMSWPDPPFSMPGIWARAATLFAHLARMEWKDGRCSAHCAHAPCFLHFDDWRG</sequence>
<dbReference type="SMART" id="SM00360">
    <property type="entry name" value="RRM"/>
    <property type="match status" value="2"/>
</dbReference>
<dbReference type="InterPro" id="IPR050374">
    <property type="entry name" value="RRT5_SRSF_SR"/>
</dbReference>
<dbReference type="PROSITE" id="PS50102">
    <property type="entry name" value="RRM"/>
    <property type="match status" value="1"/>
</dbReference>
<protein>
    <submittedName>
        <fullName evidence="5">Rnp domain</fullName>
    </submittedName>
</protein>
<dbReference type="SUPFAM" id="SSF54928">
    <property type="entry name" value="RNA-binding domain, RBD"/>
    <property type="match status" value="1"/>
</dbReference>
<dbReference type="EMBL" id="KE747814">
    <property type="protein sequence ID" value="RMZ67870.1"/>
    <property type="molecule type" value="Genomic_DNA"/>
</dbReference>
<feature type="compositionally biased region" description="Low complexity" evidence="3">
    <location>
        <begin position="322"/>
        <end position="337"/>
    </location>
</feature>
<accession>A0A3M7M0E4</accession>
<feature type="region of interest" description="Disordered" evidence="3">
    <location>
        <begin position="127"/>
        <end position="242"/>
    </location>
</feature>
<dbReference type="GO" id="GO:0005634">
    <property type="term" value="C:nucleus"/>
    <property type="evidence" value="ECO:0007669"/>
    <property type="project" value="TreeGrafter"/>
</dbReference>
<feature type="compositionally biased region" description="Polar residues" evidence="3">
    <location>
        <begin position="8"/>
        <end position="35"/>
    </location>
</feature>
<organism evidence="5 6">
    <name type="scientific">Pyrenophora seminiperda CCB06</name>
    <dbReference type="NCBI Taxonomy" id="1302712"/>
    <lineage>
        <taxon>Eukaryota</taxon>
        <taxon>Fungi</taxon>
        <taxon>Dikarya</taxon>
        <taxon>Ascomycota</taxon>
        <taxon>Pezizomycotina</taxon>
        <taxon>Dothideomycetes</taxon>
        <taxon>Pleosporomycetidae</taxon>
        <taxon>Pleosporales</taxon>
        <taxon>Pleosporineae</taxon>
        <taxon>Pleosporaceae</taxon>
        <taxon>Pyrenophora</taxon>
    </lineage>
</organism>